<evidence type="ECO:0000313" key="12">
    <source>
        <dbReference type="Proteomes" id="UP000694680"/>
    </source>
</evidence>
<dbReference type="Gene3D" id="3.30.497.10">
    <property type="entry name" value="Antithrombin, subunit I, domain 2"/>
    <property type="match status" value="2"/>
</dbReference>
<dbReference type="InterPro" id="IPR042178">
    <property type="entry name" value="Serpin_sf_1"/>
</dbReference>
<evidence type="ECO:0000256" key="2">
    <source>
        <dbReference type="ARBA" id="ARBA00006426"/>
    </source>
</evidence>
<evidence type="ECO:0000313" key="11">
    <source>
        <dbReference type="Ensembl" id="ENSGWIP00000041331.1"/>
    </source>
</evidence>
<comment type="subunit">
    <text evidence="7">Forms a complex with the monomeric form of beta-tryptase.</text>
</comment>
<dbReference type="Gene3D" id="2.30.39.10">
    <property type="entry name" value="Alpha-1-antitrypsin, domain 1"/>
    <property type="match status" value="1"/>
</dbReference>
<dbReference type="SUPFAM" id="SSF56574">
    <property type="entry name" value="Serpins"/>
    <property type="match status" value="1"/>
</dbReference>
<dbReference type="Proteomes" id="UP000694680">
    <property type="component" value="Chromosome 20"/>
</dbReference>
<dbReference type="InterPro" id="IPR036186">
    <property type="entry name" value="Serpin_sf"/>
</dbReference>
<evidence type="ECO:0000256" key="4">
    <source>
        <dbReference type="ARBA" id="ARBA00022690"/>
    </source>
</evidence>
<dbReference type="Ensembl" id="ENSGWIT00000044898.1">
    <property type="protein sequence ID" value="ENSGWIP00000041331.1"/>
    <property type="gene ID" value="ENSGWIG00000020830.1"/>
</dbReference>
<evidence type="ECO:0000256" key="9">
    <source>
        <dbReference type="SAM" id="MobiDB-lite"/>
    </source>
</evidence>
<dbReference type="InterPro" id="IPR023795">
    <property type="entry name" value="Serpin_CS"/>
</dbReference>
<feature type="domain" description="Serpin" evidence="10">
    <location>
        <begin position="16"/>
        <end position="461"/>
    </location>
</feature>
<keyword evidence="6" id="KW-0007">Acetylation</keyword>
<dbReference type="RefSeq" id="XP_028290126.1">
    <property type="nucleotide sequence ID" value="XM_028434325.1"/>
</dbReference>
<keyword evidence="12" id="KW-1185">Reference proteome</keyword>
<evidence type="ECO:0000256" key="6">
    <source>
        <dbReference type="ARBA" id="ARBA00022990"/>
    </source>
</evidence>
<dbReference type="InterPro" id="IPR000215">
    <property type="entry name" value="Serpin_fam"/>
</dbReference>
<dbReference type="FunFam" id="2.30.39.10:FF:000014">
    <property type="entry name" value="Serpin family B member 9"/>
    <property type="match status" value="1"/>
</dbReference>
<reference evidence="11" key="2">
    <citation type="submission" date="2025-08" db="UniProtKB">
        <authorList>
            <consortium name="Ensembl"/>
        </authorList>
    </citation>
    <scope>IDENTIFICATION</scope>
</reference>
<evidence type="ECO:0000256" key="1">
    <source>
        <dbReference type="ARBA" id="ARBA00004496"/>
    </source>
</evidence>
<dbReference type="RefSeq" id="XP_028290127.1">
    <property type="nucleotide sequence ID" value="XM_028434326.1"/>
</dbReference>
<feature type="region of interest" description="Disordered" evidence="9">
    <location>
        <begin position="111"/>
        <end position="143"/>
    </location>
</feature>
<keyword evidence="4" id="KW-0646">Protease inhibitor</keyword>
<dbReference type="PANTHER" id="PTHR11461:SF204">
    <property type="entry name" value="SERPIN B6"/>
    <property type="match status" value="1"/>
</dbReference>
<dbReference type="OrthoDB" id="671595at2759"/>
<dbReference type="PROSITE" id="PS00284">
    <property type="entry name" value="SERPIN"/>
    <property type="match status" value="1"/>
</dbReference>
<evidence type="ECO:0000256" key="7">
    <source>
        <dbReference type="ARBA" id="ARBA00038828"/>
    </source>
</evidence>
<dbReference type="SMART" id="SM00093">
    <property type="entry name" value="SERPIN"/>
    <property type="match status" value="1"/>
</dbReference>
<organism evidence="11 12">
    <name type="scientific">Gouania willdenowi</name>
    <name type="common">Blunt-snouted clingfish</name>
    <name type="synonym">Lepadogaster willdenowi</name>
    <dbReference type="NCBI Taxonomy" id="441366"/>
    <lineage>
        <taxon>Eukaryota</taxon>
        <taxon>Metazoa</taxon>
        <taxon>Chordata</taxon>
        <taxon>Craniata</taxon>
        <taxon>Vertebrata</taxon>
        <taxon>Euteleostomi</taxon>
        <taxon>Actinopterygii</taxon>
        <taxon>Neopterygii</taxon>
        <taxon>Teleostei</taxon>
        <taxon>Neoteleostei</taxon>
        <taxon>Acanthomorphata</taxon>
        <taxon>Ovalentaria</taxon>
        <taxon>Blenniimorphae</taxon>
        <taxon>Blenniiformes</taxon>
        <taxon>Gobiesocoidei</taxon>
        <taxon>Gobiesocidae</taxon>
        <taxon>Gobiesocinae</taxon>
        <taxon>Gouania</taxon>
    </lineage>
</organism>
<dbReference type="AlphaFoldDB" id="A0A8C5H7M0"/>
<evidence type="ECO:0000256" key="5">
    <source>
        <dbReference type="ARBA" id="ARBA00022900"/>
    </source>
</evidence>
<dbReference type="GeneID" id="114454119"/>
<protein>
    <recommendedName>
        <fullName evidence="8">Serpin B6</fullName>
    </recommendedName>
</protein>
<comment type="subcellular location">
    <subcellularLocation>
        <location evidence="1">Cytoplasm</location>
    </subcellularLocation>
</comment>
<feature type="compositionally biased region" description="Basic and acidic residues" evidence="9">
    <location>
        <begin position="128"/>
        <end position="143"/>
    </location>
</feature>
<proteinExistence type="inferred from homology"/>
<reference evidence="11" key="1">
    <citation type="submission" date="2020-06" db="EMBL/GenBank/DDBJ databases">
        <authorList>
            <consortium name="Wellcome Sanger Institute Data Sharing"/>
        </authorList>
    </citation>
    <scope>NUCLEOTIDE SEQUENCE [LARGE SCALE GENOMIC DNA]</scope>
</reference>
<keyword evidence="3" id="KW-0963">Cytoplasm</keyword>
<accession>A0A8C5H7M0</accession>
<name>A0A8C5H7M0_GOUWI</name>
<dbReference type="InterPro" id="IPR042185">
    <property type="entry name" value="Serpin_sf_2"/>
</dbReference>
<keyword evidence="5" id="KW-0722">Serine protease inhibitor</keyword>
<evidence type="ECO:0000259" key="10">
    <source>
        <dbReference type="SMART" id="SM00093"/>
    </source>
</evidence>
<sequence length="462" mass="51769">MTSSVPMTKANTSFCLAMLNKLSEEKKNANVFFSPFSVSAALAMVMMGAAGTTAAQMSKVLGLTESDQLQTWSNSPFQSLLQTRSQTRMKIRSQMQLQQRSRVPGYLSKVLKSDSEKEDAQSGEENVENGKEDIQTGKEEVPSGDDAVHAKFAELWSEMCKADAPYTLSLANKLYGDKATEFLESFLEKSKKYYNAELESVDFQNNAEQARTDINKWVQEATQDKIKDLLAEGAVDTMSRLVLVNAIYFNGKWRKQFETTDTVDAEFRLNKTDKKSVKMMCLTSEFNTRSVPALNCEVLEIPYEGEDLSMIIILPNDIKDDSTGLEKLEKELTCEKLMEWTRPDVSKSEIKVKLPRFKMEETYDLKGFLTSMGMVDAFDQSKSDFSEMSSSKDLTLSKLVHKAFVDVNEEGTEAAAATGATMSVTSISEEKKEFIVDHPFLFFICQKSSKSVVFAGRCCCPE</sequence>
<evidence type="ECO:0000256" key="3">
    <source>
        <dbReference type="ARBA" id="ARBA00022490"/>
    </source>
</evidence>
<dbReference type="Pfam" id="PF00079">
    <property type="entry name" value="Serpin"/>
    <property type="match status" value="2"/>
</dbReference>
<reference evidence="11" key="3">
    <citation type="submission" date="2025-09" db="UniProtKB">
        <authorList>
            <consortium name="Ensembl"/>
        </authorList>
    </citation>
    <scope>IDENTIFICATION</scope>
</reference>
<dbReference type="InterPro" id="IPR023796">
    <property type="entry name" value="Serpin_dom"/>
</dbReference>
<dbReference type="GO" id="GO:0005615">
    <property type="term" value="C:extracellular space"/>
    <property type="evidence" value="ECO:0007669"/>
    <property type="project" value="InterPro"/>
</dbReference>
<gene>
    <name evidence="11" type="primary">LOC114454119</name>
</gene>
<evidence type="ECO:0000256" key="8">
    <source>
        <dbReference type="ARBA" id="ARBA00039202"/>
    </source>
</evidence>
<feature type="compositionally biased region" description="Basic and acidic residues" evidence="9">
    <location>
        <begin position="111"/>
        <end position="120"/>
    </location>
</feature>
<dbReference type="GO" id="GO:0004867">
    <property type="term" value="F:serine-type endopeptidase inhibitor activity"/>
    <property type="evidence" value="ECO:0007669"/>
    <property type="project" value="UniProtKB-KW"/>
</dbReference>
<comment type="similarity">
    <text evidence="2">Belongs to the serpin family. Ov-serpin subfamily.</text>
</comment>
<dbReference type="PANTHER" id="PTHR11461">
    <property type="entry name" value="SERINE PROTEASE INHIBITOR, SERPIN"/>
    <property type="match status" value="1"/>
</dbReference>
<dbReference type="GO" id="GO:0005737">
    <property type="term" value="C:cytoplasm"/>
    <property type="evidence" value="ECO:0007669"/>
    <property type="project" value="UniProtKB-SubCell"/>
</dbReference>